<evidence type="ECO:0000256" key="1">
    <source>
        <dbReference type="SAM" id="MobiDB-lite"/>
    </source>
</evidence>
<feature type="region of interest" description="Disordered" evidence="1">
    <location>
        <begin position="1"/>
        <end position="47"/>
    </location>
</feature>
<name>A0ABP3FF82_9ACTN</name>
<comment type="caution">
    <text evidence="2">The sequence shown here is derived from an EMBL/GenBank/DDBJ whole genome shotgun (WGS) entry which is preliminary data.</text>
</comment>
<feature type="compositionally biased region" description="Basic and acidic residues" evidence="1">
    <location>
        <begin position="32"/>
        <end position="47"/>
    </location>
</feature>
<evidence type="ECO:0000313" key="2">
    <source>
        <dbReference type="EMBL" id="GAA0314737.1"/>
    </source>
</evidence>
<organism evidence="2 3">
    <name type="scientific">Streptomyces polychromogenes</name>
    <dbReference type="NCBI Taxonomy" id="67342"/>
    <lineage>
        <taxon>Bacteria</taxon>
        <taxon>Bacillati</taxon>
        <taxon>Actinomycetota</taxon>
        <taxon>Actinomycetes</taxon>
        <taxon>Kitasatosporales</taxon>
        <taxon>Streptomycetaceae</taxon>
        <taxon>Streptomyces</taxon>
    </lineage>
</organism>
<dbReference type="EMBL" id="BAAABV010000024">
    <property type="protein sequence ID" value="GAA0314737.1"/>
    <property type="molecule type" value="Genomic_DNA"/>
</dbReference>
<gene>
    <name evidence="2" type="ORF">GCM10010302_62380</name>
</gene>
<dbReference type="Proteomes" id="UP001501867">
    <property type="component" value="Unassembled WGS sequence"/>
</dbReference>
<evidence type="ECO:0000313" key="3">
    <source>
        <dbReference type="Proteomes" id="UP001501867"/>
    </source>
</evidence>
<keyword evidence="3" id="KW-1185">Reference proteome</keyword>
<protein>
    <submittedName>
        <fullName evidence="2">Uncharacterized protein</fullName>
    </submittedName>
</protein>
<reference evidence="3" key="1">
    <citation type="journal article" date="2019" name="Int. J. Syst. Evol. Microbiol.">
        <title>The Global Catalogue of Microorganisms (GCM) 10K type strain sequencing project: providing services to taxonomists for standard genome sequencing and annotation.</title>
        <authorList>
            <consortium name="The Broad Institute Genomics Platform"/>
            <consortium name="The Broad Institute Genome Sequencing Center for Infectious Disease"/>
            <person name="Wu L."/>
            <person name="Ma J."/>
        </authorList>
    </citation>
    <scope>NUCLEOTIDE SEQUENCE [LARGE SCALE GENOMIC DNA]</scope>
    <source>
        <strain evidence="3">JCM 4505</strain>
    </source>
</reference>
<proteinExistence type="predicted"/>
<feature type="compositionally biased region" description="Gly residues" evidence="1">
    <location>
        <begin position="20"/>
        <end position="29"/>
    </location>
</feature>
<sequence length="47" mass="4973">MRVPDEAAVDDGHPLPGRHSGQGGGGVFGSGDRADLEPERTELVFKR</sequence>
<accession>A0ABP3FF82</accession>